<organism evidence="4 5">
    <name type="scientific">Trichoderma semiorbis</name>
    <dbReference type="NCBI Taxonomy" id="1491008"/>
    <lineage>
        <taxon>Eukaryota</taxon>
        <taxon>Fungi</taxon>
        <taxon>Dikarya</taxon>
        <taxon>Ascomycota</taxon>
        <taxon>Pezizomycotina</taxon>
        <taxon>Sordariomycetes</taxon>
        <taxon>Hypocreomycetidae</taxon>
        <taxon>Hypocreales</taxon>
        <taxon>Hypocreaceae</taxon>
        <taxon>Trichoderma</taxon>
    </lineage>
</organism>
<dbReference type="GO" id="GO:0003700">
    <property type="term" value="F:DNA-binding transcription factor activity"/>
    <property type="evidence" value="ECO:0007669"/>
    <property type="project" value="InterPro"/>
</dbReference>
<dbReference type="AlphaFoldDB" id="A0A9P8HC85"/>
<dbReference type="InterPro" id="IPR021858">
    <property type="entry name" value="Fun_TF"/>
</dbReference>
<dbReference type="InterPro" id="IPR046347">
    <property type="entry name" value="bZIP_sf"/>
</dbReference>
<evidence type="ECO:0000256" key="2">
    <source>
        <dbReference type="ARBA" id="ARBA00023242"/>
    </source>
</evidence>
<dbReference type="Gene3D" id="1.20.5.170">
    <property type="match status" value="1"/>
</dbReference>
<dbReference type="GO" id="GO:0000976">
    <property type="term" value="F:transcription cis-regulatory region binding"/>
    <property type="evidence" value="ECO:0007669"/>
    <property type="project" value="TreeGrafter"/>
</dbReference>
<dbReference type="SUPFAM" id="SSF57959">
    <property type="entry name" value="Leucine zipper domain"/>
    <property type="match status" value="1"/>
</dbReference>
<evidence type="ECO:0000256" key="3">
    <source>
        <dbReference type="SAM" id="MobiDB-lite"/>
    </source>
</evidence>
<dbReference type="Pfam" id="PF11951">
    <property type="entry name" value="Fungal_trans_2"/>
    <property type="match status" value="2"/>
</dbReference>
<sequence>MENRSVQPHNHKSYAKEEIKSRKRKETIEERRRRFLGTASVRFTTTTDQDAADQGALCESDYSRRRHQVRRAQRYHRQRTLDYIQDLETEITRLRGSCENTVDGDGKNPYLQSLTSNGPPILGGMNVSVLVEAFDGQIAPGVCLASHAAGVPHYQLPHIFEPSSPTPTPLNLEFVDPWTRMLFYNFSQNIAPTLVVFDGPSNGFRYHMLPLAWDIELVRYALLAMSANHMRFRRHQLLPLALTFQSAAIEKLSAMSKMDNYTSDTSVTVLATIILLLITDMMNGGPQFHLLFGMVTSWVDATNCGSVPLTYPTHRSDIEVFLLDQLDMVHRYAKPLTIERHVIREQRGSTLLTIPTGTLKDNLTRIFKSISEAIKYTCYIYYYHIMNDTPPLDIEHVLNKLKDATQHIPPYAPGENSLAWVYFVAAAESSVPIRRLYFTKRLLGLFERGNFSNPTPAFVILHHIWNCHDFDRSWTKHLRDQGFFSVTLSPT</sequence>
<gene>
    <name evidence="4" type="ORF">TsFJ059_008263</name>
</gene>
<comment type="caution">
    <text evidence="4">The sequence shown here is derived from an EMBL/GenBank/DDBJ whole genome shotgun (WGS) entry which is preliminary data.</text>
</comment>
<evidence type="ECO:0000313" key="5">
    <source>
        <dbReference type="Proteomes" id="UP000826573"/>
    </source>
</evidence>
<dbReference type="PANTHER" id="PTHR37534">
    <property type="entry name" value="TRANSCRIPTIONAL ACTIVATOR PROTEIN UGA3"/>
    <property type="match status" value="1"/>
</dbReference>
<dbReference type="EMBL" id="JAIMJC010000006">
    <property type="protein sequence ID" value="KAH0523226.1"/>
    <property type="molecule type" value="Genomic_DNA"/>
</dbReference>
<name>A0A9P8HC85_9HYPO</name>
<protein>
    <submittedName>
        <fullName evidence="4">Uncharacterized protein</fullName>
    </submittedName>
</protein>
<dbReference type="Proteomes" id="UP000826573">
    <property type="component" value="Unassembled WGS sequence"/>
</dbReference>
<keyword evidence="5" id="KW-1185">Reference proteome</keyword>
<dbReference type="PANTHER" id="PTHR37534:SF17">
    <property type="entry name" value="ZN(2)-C6 FUNGAL-TYPE DOMAIN-CONTAINING PROTEIN"/>
    <property type="match status" value="1"/>
</dbReference>
<accession>A0A9P8HC85</accession>
<evidence type="ECO:0000256" key="1">
    <source>
        <dbReference type="ARBA" id="ARBA00004123"/>
    </source>
</evidence>
<comment type="subcellular location">
    <subcellularLocation>
        <location evidence="1">Nucleus</location>
    </subcellularLocation>
</comment>
<dbReference type="GO" id="GO:0005634">
    <property type="term" value="C:nucleus"/>
    <property type="evidence" value="ECO:0007669"/>
    <property type="project" value="UniProtKB-SubCell"/>
</dbReference>
<keyword evidence="2" id="KW-0539">Nucleus</keyword>
<dbReference type="CDD" id="cd14688">
    <property type="entry name" value="bZIP_YAP"/>
    <property type="match status" value="1"/>
</dbReference>
<evidence type="ECO:0000313" key="4">
    <source>
        <dbReference type="EMBL" id="KAH0523226.1"/>
    </source>
</evidence>
<dbReference type="GO" id="GO:0045944">
    <property type="term" value="P:positive regulation of transcription by RNA polymerase II"/>
    <property type="evidence" value="ECO:0007669"/>
    <property type="project" value="TreeGrafter"/>
</dbReference>
<reference evidence="4 5" key="1">
    <citation type="submission" date="2021-08" db="EMBL/GenBank/DDBJ databases">
        <title>The highly contiguous genome resource for Trichoderma semiorbis FJ059, a fungal antagonistic to plant pathogens.</title>
        <authorList>
            <person name="Liu T."/>
        </authorList>
    </citation>
    <scope>NUCLEOTIDE SEQUENCE [LARGE SCALE GENOMIC DNA]</scope>
    <source>
        <strain evidence="4 5">FJ059</strain>
    </source>
</reference>
<proteinExistence type="predicted"/>
<feature type="region of interest" description="Disordered" evidence="3">
    <location>
        <begin position="1"/>
        <end position="31"/>
    </location>
</feature>
<feature type="compositionally biased region" description="Basic and acidic residues" evidence="3">
    <location>
        <begin position="14"/>
        <end position="31"/>
    </location>
</feature>